<sequence length="363" mass="40381">MTNCDDAQHGRKPDYGTAPPPAIVQNCALFRADAQADGTRRILAAQPPPYTGKPPRAAVNPTPSVPVISTAGMPFGLQSVCHTLASANAHLDRFAWLGDGLAIALWTRDTKEDETVYERPGHHTLSCYLDGGYRTERQKMPGHYGAPSRLCALPGDHESRWWVRGHMHFMHLYFLPEHFTRRAVQELDREPRELTLADRTYFEDPRIASLCQSLVNEEWESPDGLLRTNETAHEVLSLLLRGQGVRRANVALKGGLSAATRRRLRDYIDIHLAQPLTLGELSGVAALSEFHLARMFRESFGLPPAAWIARQRLDRARTLLRTTTLPLAQIAGQCGYANASHFSHRFREAVGVTPSGFRQAIGV</sequence>
<dbReference type="SUPFAM" id="SSF46689">
    <property type="entry name" value="Homeodomain-like"/>
    <property type="match status" value="2"/>
</dbReference>
<keyword evidence="2" id="KW-0238">DNA-binding</keyword>
<organism evidence="5 6">
    <name type="scientific">Paraburkholderia tuberum</name>
    <dbReference type="NCBI Taxonomy" id="157910"/>
    <lineage>
        <taxon>Bacteria</taxon>
        <taxon>Pseudomonadati</taxon>
        <taxon>Pseudomonadota</taxon>
        <taxon>Betaproteobacteria</taxon>
        <taxon>Burkholderiales</taxon>
        <taxon>Burkholderiaceae</taxon>
        <taxon>Paraburkholderia</taxon>
    </lineage>
</organism>
<dbReference type="Proteomes" id="UP000199365">
    <property type="component" value="Unassembled WGS sequence"/>
</dbReference>
<dbReference type="Pfam" id="PF12833">
    <property type="entry name" value="HTH_18"/>
    <property type="match status" value="1"/>
</dbReference>
<gene>
    <name evidence="5" type="ORF">SAMN05445850_5306</name>
</gene>
<feature type="domain" description="HTH araC/xylS-type" evidence="4">
    <location>
        <begin position="262"/>
        <end position="360"/>
    </location>
</feature>
<dbReference type="PRINTS" id="PR00032">
    <property type="entry name" value="HTHARAC"/>
</dbReference>
<dbReference type="PANTHER" id="PTHR46796:SF6">
    <property type="entry name" value="ARAC SUBFAMILY"/>
    <property type="match status" value="1"/>
</dbReference>
<dbReference type="Gene3D" id="1.10.10.60">
    <property type="entry name" value="Homeodomain-like"/>
    <property type="match status" value="1"/>
</dbReference>
<reference evidence="6" key="1">
    <citation type="submission" date="2016-10" db="EMBL/GenBank/DDBJ databases">
        <authorList>
            <person name="Varghese N."/>
            <person name="Submissions S."/>
        </authorList>
    </citation>
    <scope>NUCLEOTIDE SEQUENCE [LARGE SCALE GENOMIC DNA]</scope>
    <source>
        <strain evidence="6">DUS833</strain>
    </source>
</reference>
<evidence type="ECO:0000256" key="2">
    <source>
        <dbReference type="ARBA" id="ARBA00023125"/>
    </source>
</evidence>
<proteinExistence type="predicted"/>
<dbReference type="GO" id="GO:0003700">
    <property type="term" value="F:DNA-binding transcription factor activity"/>
    <property type="evidence" value="ECO:0007669"/>
    <property type="project" value="InterPro"/>
</dbReference>
<dbReference type="AlphaFoldDB" id="A0A1H1JPP2"/>
<evidence type="ECO:0000313" key="5">
    <source>
        <dbReference type="EMBL" id="SDR51649.1"/>
    </source>
</evidence>
<dbReference type="GO" id="GO:0043565">
    <property type="term" value="F:sequence-specific DNA binding"/>
    <property type="evidence" value="ECO:0007669"/>
    <property type="project" value="InterPro"/>
</dbReference>
<keyword evidence="1" id="KW-0805">Transcription regulation</keyword>
<evidence type="ECO:0000313" key="6">
    <source>
        <dbReference type="Proteomes" id="UP000199365"/>
    </source>
</evidence>
<evidence type="ECO:0000259" key="4">
    <source>
        <dbReference type="PROSITE" id="PS01124"/>
    </source>
</evidence>
<keyword evidence="6" id="KW-1185">Reference proteome</keyword>
<dbReference type="InterPro" id="IPR050204">
    <property type="entry name" value="AraC_XylS_family_regulators"/>
</dbReference>
<keyword evidence="3" id="KW-0804">Transcription</keyword>
<dbReference type="InterPro" id="IPR009057">
    <property type="entry name" value="Homeodomain-like_sf"/>
</dbReference>
<dbReference type="SMART" id="SM00342">
    <property type="entry name" value="HTH_ARAC"/>
    <property type="match status" value="1"/>
</dbReference>
<dbReference type="InterPro" id="IPR020449">
    <property type="entry name" value="Tscrpt_reg_AraC-type_HTH"/>
</dbReference>
<dbReference type="STRING" id="157910.SAMN05445850_5306"/>
<evidence type="ECO:0000256" key="3">
    <source>
        <dbReference type="ARBA" id="ARBA00023163"/>
    </source>
</evidence>
<evidence type="ECO:0000256" key="1">
    <source>
        <dbReference type="ARBA" id="ARBA00023015"/>
    </source>
</evidence>
<dbReference type="PANTHER" id="PTHR46796">
    <property type="entry name" value="HTH-TYPE TRANSCRIPTIONAL ACTIVATOR RHAS-RELATED"/>
    <property type="match status" value="1"/>
</dbReference>
<protein>
    <submittedName>
        <fullName evidence="5">AraC family transcriptional regulator</fullName>
    </submittedName>
</protein>
<dbReference type="EMBL" id="FNKX01000002">
    <property type="protein sequence ID" value="SDR51649.1"/>
    <property type="molecule type" value="Genomic_DNA"/>
</dbReference>
<dbReference type="InterPro" id="IPR018060">
    <property type="entry name" value="HTH_AraC"/>
</dbReference>
<dbReference type="PROSITE" id="PS01124">
    <property type="entry name" value="HTH_ARAC_FAMILY_2"/>
    <property type="match status" value="1"/>
</dbReference>
<accession>A0A1H1JPP2</accession>
<name>A0A1H1JPP2_9BURK</name>